<name>A0AA38C7A0_TAXCH</name>
<dbReference type="InterPro" id="IPR036047">
    <property type="entry name" value="F-box-like_dom_sf"/>
</dbReference>
<dbReference type="Proteomes" id="UP000824469">
    <property type="component" value="Unassembled WGS sequence"/>
</dbReference>
<dbReference type="OMA" id="RSKERMF"/>
<dbReference type="PANTHER" id="PTHR31672">
    <property type="entry name" value="BNACNNG10540D PROTEIN"/>
    <property type="match status" value="1"/>
</dbReference>
<proteinExistence type="predicted"/>
<feature type="domain" description="F-box" evidence="1">
    <location>
        <begin position="21"/>
        <end position="70"/>
    </location>
</feature>
<keyword evidence="3" id="KW-1185">Reference proteome</keyword>
<dbReference type="SUPFAM" id="SSF117281">
    <property type="entry name" value="Kelch motif"/>
    <property type="match status" value="1"/>
</dbReference>
<organism evidence="2 3">
    <name type="scientific">Taxus chinensis</name>
    <name type="common">Chinese yew</name>
    <name type="synonym">Taxus wallichiana var. chinensis</name>
    <dbReference type="NCBI Taxonomy" id="29808"/>
    <lineage>
        <taxon>Eukaryota</taxon>
        <taxon>Viridiplantae</taxon>
        <taxon>Streptophyta</taxon>
        <taxon>Embryophyta</taxon>
        <taxon>Tracheophyta</taxon>
        <taxon>Spermatophyta</taxon>
        <taxon>Pinopsida</taxon>
        <taxon>Pinidae</taxon>
        <taxon>Conifers II</taxon>
        <taxon>Cupressales</taxon>
        <taxon>Taxaceae</taxon>
        <taxon>Taxus</taxon>
    </lineage>
</organism>
<dbReference type="SUPFAM" id="SSF81383">
    <property type="entry name" value="F-box domain"/>
    <property type="match status" value="1"/>
</dbReference>
<evidence type="ECO:0000313" key="2">
    <source>
        <dbReference type="EMBL" id="KAH9293893.1"/>
    </source>
</evidence>
<gene>
    <name evidence="2" type="ORF">KI387_040900</name>
</gene>
<dbReference type="InterPro" id="IPR005174">
    <property type="entry name" value="KIB1-4_b-propeller"/>
</dbReference>
<dbReference type="Pfam" id="PF03478">
    <property type="entry name" value="Beta-prop_KIB1-4"/>
    <property type="match status" value="1"/>
</dbReference>
<dbReference type="EMBL" id="JAHRHJ020000600">
    <property type="protein sequence ID" value="KAH9293893.1"/>
    <property type="molecule type" value="Genomic_DNA"/>
</dbReference>
<evidence type="ECO:0000313" key="3">
    <source>
        <dbReference type="Proteomes" id="UP000824469"/>
    </source>
</evidence>
<accession>A0AA38C7A0</accession>
<evidence type="ECO:0000259" key="1">
    <source>
        <dbReference type="PROSITE" id="PS50181"/>
    </source>
</evidence>
<dbReference type="InterPro" id="IPR001810">
    <property type="entry name" value="F-box_dom"/>
</dbReference>
<dbReference type="Pfam" id="PF00646">
    <property type="entry name" value="F-box"/>
    <property type="match status" value="1"/>
</dbReference>
<dbReference type="CDD" id="cd22157">
    <property type="entry name" value="F-box_AtFBW1-like"/>
    <property type="match status" value="1"/>
</dbReference>
<reference evidence="2 3" key="1">
    <citation type="journal article" date="2021" name="Nat. Plants">
        <title>The Taxus genome provides insights into paclitaxel biosynthesis.</title>
        <authorList>
            <person name="Xiong X."/>
            <person name="Gou J."/>
            <person name="Liao Q."/>
            <person name="Li Y."/>
            <person name="Zhou Q."/>
            <person name="Bi G."/>
            <person name="Li C."/>
            <person name="Du R."/>
            <person name="Wang X."/>
            <person name="Sun T."/>
            <person name="Guo L."/>
            <person name="Liang H."/>
            <person name="Lu P."/>
            <person name="Wu Y."/>
            <person name="Zhang Z."/>
            <person name="Ro D.K."/>
            <person name="Shang Y."/>
            <person name="Huang S."/>
            <person name="Yan J."/>
        </authorList>
    </citation>
    <scope>NUCLEOTIDE SEQUENCE [LARGE SCALE GENOMIC DNA]</scope>
    <source>
        <strain evidence="2">Ta-2019</strain>
    </source>
</reference>
<dbReference type="SMART" id="SM00256">
    <property type="entry name" value="FBOX"/>
    <property type="match status" value="1"/>
</dbReference>
<sequence>MYTRVYKASRRLKNGVRNDGDHTNPTLPEEIIESILVLLPLPSIARFRSVCKHWRAVLSSALCSTRRTQICNGYPQLLLHNLFNNTLFCFCFSARKWKIISLPPSSLPVDSFKGPTGGLTLLENSKSTTILVCSPFMQNIFELPPMLSISYMAAKFIVKGDEKKPYKVVAVGCNQTRTANCIEIYDFSESSWRILGFIPGKIFSSQDLIYCNGLFFCKTSEPKGVEIYSMQDMRFISFVPLPLYFYSKSILVACTSSVFMVEDVREKRNITKDIIVWQLVQADSKPSFWKEIARMPSWLLDDFNKTSNVDLIRAWGWLNCVGAGDNIFLRRGSGSRNVLVYNLQEGDWNWLPQCSSGDGENWFHMSAFVPGYNAEGTRSFLH</sequence>
<dbReference type="InterPro" id="IPR015915">
    <property type="entry name" value="Kelch-typ_b-propeller"/>
</dbReference>
<dbReference type="PANTHER" id="PTHR31672:SF2">
    <property type="entry name" value="F-BOX DOMAIN-CONTAINING PROTEIN"/>
    <property type="match status" value="1"/>
</dbReference>
<dbReference type="PROSITE" id="PS50181">
    <property type="entry name" value="FBOX"/>
    <property type="match status" value="1"/>
</dbReference>
<dbReference type="Gene3D" id="1.20.1280.50">
    <property type="match status" value="1"/>
</dbReference>
<protein>
    <recommendedName>
        <fullName evidence="1">F-box domain-containing protein</fullName>
    </recommendedName>
</protein>
<dbReference type="AlphaFoldDB" id="A0AA38C7A0"/>
<comment type="caution">
    <text evidence="2">The sequence shown here is derived from an EMBL/GenBank/DDBJ whole genome shotgun (WGS) entry which is preliminary data.</text>
</comment>
<dbReference type="InterPro" id="IPR050796">
    <property type="entry name" value="SCF_F-box_component"/>
</dbReference>